<keyword evidence="3" id="KW-1185">Reference proteome</keyword>
<evidence type="ECO:0000313" key="2">
    <source>
        <dbReference type="EMBL" id="KAF9073038.1"/>
    </source>
</evidence>
<gene>
    <name evidence="2" type="ORF">BDP27DRAFT_1417505</name>
</gene>
<dbReference type="Proteomes" id="UP000772434">
    <property type="component" value="Unassembled WGS sequence"/>
</dbReference>
<name>A0A9P5UCC8_9AGAR</name>
<comment type="caution">
    <text evidence="2">The sequence shown here is derived from an EMBL/GenBank/DDBJ whole genome shotgun (WGS) entry which is preliminary data.</text>
</comment>
<evidence type="ECO:0000256" key="1">
    <source>
        <dbReference type="SAM" id="MobiDB-lite"/>
    </source>
</evidence>
<dbReference type="AlphaFoldDB" id="A0A9P5UCC8"/>
<protein>
    <submittedName>
        <fullName evidence="2">Uncharacterized protein</fullName>
    </submittedName>
</protein>
<dbReference type="EMBL" id="JADNRY010000020">
    <property type="protein sequence ID" value="KAF9073038.1"/>
    <property type="molecule type" value="Genomic_DNA"/>
</dbReference>
<organism evidence="2 3">
    <name type="scientific">Rhodocollybia butyracea</name>
    <dbReference type="NCBI Taxonomy" id="206335"/>
    <lineage>
        <taxon>Eukaryota</taxon>
        <taxon>Fungi</taxon>
        <taxon>Dikarya</taxon>
        <taxon>Basidiomycota</taxon>
        <taxon>Agaricomycotina</taxon>
        <taxon>Agaricomycetes</taxon>
        <taxon>Agaricomycetidae</taxon>
        <taxon>Agaricales</taxon>
        <taxon>Marasmiineae</taxon>
        <taxon>Omphalotaceae</taxon>
        <taxon>Rhodocollybia</taxon>
    </lineage>
</organism>
<proteinExistence type="predicted"/>
<evidence type="ECO:0000313" key="3">
    <source>
        <dbReference type="Proteomes" id="UP000772434"/>
    </source>
</evidence>
<sequence>MRDLSSVDMAGGEQRHGCQAQPRDLPSLPYRIHGVSWMCTEFIPQNTTLLALWSMYSTLGSPSSLPPPSRLILPEAHVFLDPDFIGDDKKENLATRVRSPTGFHPFLPKVAFPHMGILYQEDWADYMGMEVPYVIQRLVVTDYYVAGSAGLAAVLQKSSSASPDWWEPVRRDVAKFFGNYEDHSARKSVTYIHRSGAMLEEDHKNLVHALNKMGTERGIDVNIVEAVDKENNAEWECVWLLSSNRTVQGPEILDGVFLRPSSVSTMIEMFPPDVVFREHESIANSLGINYIAWADDRKLSSYEISRGSDSRSYERGRDVHVDANALITSILDVLT</sequence>
<dbReference type="OrthoDB" id="529273at2759"/>
<reference evidence="2" key="1">
    <citation type="submission" date="2020-11" db="EMBL/GenBank/DDBJ databases">
        <authorList>
            <consortium name="DOE Joint Genome Institute"/>
            <person name="Ahrendt S."/>
            <person name="Riley R."/>
            <person name="Andreopoulos W."/>
            <person name="Labutti K."/>
            <person name="Pangilinan J."/>
            <person name="Ruiz-Duenas F.J."/>
            <person name="Barrasa J.M."/>
            <person name="Sanchez-Garcia M."/>
            <person name="Camarero S."/>
            <person name="Miyauchi S."/>
            <person name="Serrano A."/>
            <person name="Linde D."/>
            <person name="Babiker R."/>
            <person name="Drula E."/>
            <person name="Ayuso-Fernandez I."/>
            <person name="Pacheco R."/>
            <person name="Padilla G."/>
            <person name="Ferreira P."/>
            <person name="Barriuso J."/>
            <person name="Kellner H."/>
            <person name="Castanera R."/>
            <person name="Alfaro M."/>
            <person name="Ramirez L."/>
            <person name="Pisabarro A.G."/>
            <person name="Kuo A."/>
            <person name="Tritt A."/>
            <person name="Lipzen A."/>
            <person name="He G."/>
            <person name="Yan M."/>
            <person name="Ng V."/>
            <person name="Cullen D."/>
            <person name="Martin F."/>
            <person name="Rosso M.-N."/>
            <person name="Henrissat B."/>
            <person name="Hibbett D."/>
            <person name="Martinez A.T."/>
            <person name="Grigoriev I.V."/>
        </authorList>
    </citation>
    <scope>NUCLEOTIDE SEQUENCE</scope>
    <source>
        <strain evidence="2">AH 40177</strain>
    </source>
</reference>
<feature type="region of interest" description="Disordered" evidence="1">
    <location>
        <begin position="1"/>
        <end position="23"/>
    </location>
</feature>
<accession>A0A9P5UCC8</accession>